<organism evidence="13 14">
    <name type="scientific">Meganyctiphanes norvegica</name>
    <name type="common">Northern krill</name>
    <name type="synonym">Thysanopoda norvegica</name>
    <dbReference type="NCBI Taxonomy" id="48144"/>
    <lineage>
        <taxon>Eukaryota</taxon>
        <taxon>Metazoa</taxon>
        <taxon>Ecdysozoa</taxon>
        <taxon>Arthropoda</taxon>
        <taxon>Crustacea</taxon>
        <taxon>Multicrustacea</taxon>
        <taxon>Malacostraca</taxon>
        <taxon>Eumalacostraca</taxon>
        <taxon>Eucarida</taxon>
        <taxon>Euphausiacea</taxon>
        <taxon>Euphausiidae</taxon>
        <taxon>Meganyctiphanes</taxon>
    </lineage>
</organism>
<dbReference type="InterPro" id="IPR056863">
    <property type="entry name" value="LMN_ATRN_NET-like_EGF"/>
</dbReference>
<dbReference type="Pfam" id="PF00053">
    <property type="entry name" value="EGF_laminin"/>
    <property type="match status" value="2"/>
</dbReference>
<evidence type="ECO:0000256" key="2">
    <source>
        <dbReference type="ARBA" id="ARBA00022525"/>
    </source>
</evidence>
<reference evidence="13 14" key="1">
    <citation type="submission" date="2024-05" db="EMBL/GenBank/DDBJ databases">
        <authorList>
            <person name="Wallberg A."/>
        </authorList>
    </citation>
    <scope>NUCLEOTIDE SEQUENCE [LARGE SCALE GENOMIC DNA]</scope>
</reference>
<gene>
    <name evidence="13" type="ORF">MNOR_LOCUS23182</name>
</gene>
<comment type="caution">
    <text evidence="13">The sequence shown here is derived from an EMBL/GenBank/DDBJ whole genome shotgun (WGS) entry which is preliminary data.</text>
</comment>
<dbReference type="GO" id="GO:0008347">
    <property type="term" value="P:glial cell migration"/>
    <property type="evidence" value="ECO:0007669"/>
    <property type="project" value="UniProtKB-ARBA"/>
</dbReference>
<dbReference type="InterPro" id="IPR018933">
    <property type="entry name" value="Netrin_module_non-TIMP"/>
</dbReference>
<dbReference type="Pfam" id="PF24973">
    <property type="entry name" value="EGF_LMN_ATRN"/>
    <property type="match status" value="1"/>
</dbReference>
<feature type="domain" description="Laminin N-terminal" evidence="12">
    <location>
        <begin position="67"/>
        <end position="322"/>
    </location>
</feature>
<dbReference type="PROSITE" id="PS50027">
    <property type="entry name" value="EGF_LAM_2"/>
    <property type="match status" value="2"/>
</dbReference>
<dbReference type="SUPFAM" id="SSF50242">
    <property type="entry name" value="TIMP-like"/>
    <property type="match status" value="1"/>
</dbReference>
<dbReference type="GO" id="GO:0005576">
    <property type="term" value="C:extracellular region"/>
    <property type="evidence" value="ECO:0007669"/>
    <property type="project" value="UniProtKB-SubCell"/>
</dbReference>
<feature type="disulfide bond" evidence="8">
    <location>
        <begin position="443"/>
        <end position="455"/>
    </location>
</feature>
<feature type="disulfide bond" evidence="8">
    <location>
        <begin position="345"/>
        <end position="354"/>
    </location>
</feature>
<dbReference type="Gene3D" id="2.60.120.260">
    <property type="entry name" value="Galactose-binding domain-like"/>
    <property type="match status" value="1"/>
</dbReference>
<evidence type="ECO:0000256" key="9">
    <source>
        <dbReference type="SAM" id="SignalP"/>
    </source>
</evidence>
<feature type="disulfide bond" evidence="8">
    <location>
        <begin position="445"/>
        <end position="462"/>
    </location>
</feature>
<dbReference type="InterPro" id="IPR008211">
    <property type="entry name" value="Laminin_N"/>
</dbReference>
<feature type="disulfide bond" evidence="8">
    <location>
        <begin position="464"/>
        <end position="473"/>
    </location>
</feature>
<dbReference type="FunFam" id="2.10.25.10:FF:000048">
    <property type="entry name" value="Netrin 3"/>
    <property type="match status" value="1"/>
</dbReference>
<dbReference type="SUPFAM" id="SSF57196">
    <property type="entry name" value="EGF/Laminin"/>
    <property type="match status" value="2"/>
</dbReference>
<dbReference type="Proteomes" id="UP001497623">
    <property type="component" value="Unassembled WGS sequence"/>
</dbReference>
<evidence type="ECO:0000259" key="11">
    <source>
        <dbReference type="PROSITE" id="PS50189"/>
    </source>
</evidence>
<dbReference type="PROSITE" id="PS50189">
    <property type="entry name" value="NTR"/>
    <property type="match status" value="1"/>
</dbReference>
<accession>A0AAV2RCH8</accession>
<evidence type="ECO:0000256" key="5">
    <source>
        <dbReference type="ARBA" id="ARBA00023157"/>
    </source>
</evidence>
<dbReference type="SMART" id="SM00136">
    <property type="entry name" value="LamNT"/>
    <property type="match status" value="1"/>
</dbReference>
<keyword evidence="3 9" id="KW-0732">Signal</keyword>
<dbReference type="Gene3D" id="2.10.25.10">
    <property type="entry name" value="Laminin"/>
    <property type="match status" value="2"/>
</dbReference>
<dbReference type="GO" id="GO:0008045">
    <property type="term" value="P:motor neuron axon guidance"/>
    <property type="evidence" value="ECO:0007669"/>
    <property type="project" value="TreeGrafter"/>
</dbReference>
<dbReference type="PANTHER" id="PTHR10574:SF365">
    <property type="entry name" value="NETRIN-A-RELATED"/>
    <property type="match status" value="1"/>
</dbReference>
<dbReference type="GO" id="GO:0009887">
    <property type="term" value="P:animal organ morphogenesis"/>
    <property type="evidence" value="ECO:0007669"/>
    <property type="project" value="TreeGrafter"/>
</dbReference>
<dbReference type="GO" id="GO:0070983">
    <property type="term" value="P:dendrite guidance"/>
    <property type="evidence" value="ECO:0007669"/>
    <property type="project" value="UniProtKB-ARBA"/>
</dbReference>
<evidence type="ECO:0000313" key="14">
    <source>
        <dbReference type="Proteomes" id="UP001497623"/>
    </source>
</evidence>
<comment type="subcellular location">
    <subcellularLocation>
        <location evidence="1">Secreted</location>
    </subcellularLocation>
</comment>
<dbReference type="PROSITE" id="PS01248">
    <property type="entry name" value="EGF_LAM_1"/>
    <property type="match status" value="1"/>
</dbReference>
<comment type="caution">
    <text evidence="8">Lacks conserved residue(s) required for the propagation of feature annotation.</text>
</comment>
<evidence type="ECO:0000259" key="12">
    <source>
        <dbReference type="PROSITE" id="PS51117"/>
    </source>
</evidence>
<dbReference type="GO" id="GO:0044295">
    <property type="term" value="C:axonal growth cone"/>
    <property type="evidence" value="ECO:0007669"/>
    <property type="project" value="UniProtKB-ARBA"/>
</dbReference>
<evidence type="ECO:0000256" key="7">
    <source>
        <dbReference type="ARBA" id="ARBA00023292"/>
    </source>
</evidence>
<dbReference type="AlphaFoldDB" id="A0AAV2RCH8"/>
<evidence type="ECO:0000256" key="3">
    <source>
        <dbReference type="ARBA" id="ARBA00022729"/>
    </source>
</evidence>
<sequence length="639" mass="71262">MVRQGAAEAAREVGLLALTVLLVQGDVGSQALDNGRLLGAAGGGYLKMFEAQQRAPPDPCYDESKTVPQKCLPDFVNVAFGRQVVASSTCGSPPTRYCSPDQDNSSDLERHCDICDASNVSNAHPAQYLTDLNNPSNFTCWRSEPMLTGVGETLMGLKNVTLTLKLSKKYELTYISLQFCGQKPDSLAILKSMDYGRSWQPFQYYSSQCRKVYGRKAGSVISKANEQVALCTAQHLNQEGPSSLKSPPASSRIAFSTLEGRPSSYDFDSSPVLQDWVTATDIRIVLVRQQPANDQKMDNDATVSVRDDISSYAVADLAVGGRCKCNGHAHRCLEDKETGYLACQCRHNTAGRDCEKCKPFHFDRPWGRATTREAHHCVACNCNLHARRCRFNMELYKLSGRVSGGVCLNCRHNTAGRHCHYCQEGYYRDQTKPITHKKACKACECHPVGSSGKTCNQTSGQCPCKGGVTGITCNRCNKGYQQSRSPIDPCIKVPETTIKKRAEAPPSRAHACGKCRINTKRLKVRKYCRRDYALVARILSKETLGEYTQFDIEILTVYKRSRAVRVRRGSDQLWVRNSDLACKCPRIKTGREFLILGVSDREGRPGLVINRRSLVIEWRSDWQLRMRRFLKKAGKCRKS</sequence>
<feature type="domain" description="Laminin EGF-like" evidence="10">
    <location>
        <begin position="443"/>
        <end position="492"/>
    </location>
</feature>
<dbReference type="FunFam" id="2.60.120.260:FF:000098">
    <property type="entry name" value="Netrin-A, isoform B"/>
    <property type="match status" value="1"/>
</dbReference>
<dbReference type="CDD" id="cd00055">
    <property type="entry name" value="EGF_Lam"/>
    <property type="match status" value="3"/>
</dbReference>
<feature type="domain" description="NTR" evidence="11">
    <location>
        <begin position="512"/>
        <end position="636"/>
    </location>
</feature>
<evidence type="ECO:0000313" key="13">
    <source>
        <dbReference type="EMBL" id="CAL4122460.1"/>
    </source>
</evidence>
<keyword evidence="14" id="KW-1185">Reference proteome</keyword>
<keyword evidence="2" id="KW-0964">Secreted</keyword>
<dbReference type="FunFam" id="2.10.25.10:FF:000081">
    <property type="entry name" value="Netrin 1"/>
    <property type="match status" value="1"/>
</dbReference>
<dbReference type="SMART" id="SM00643">
    <property type="entry name" value="C345C"/>
    <property type="match status" value="1"/>
</dbReference>
<proteinExistence type="predicted"/>
<name>A0AAV2RCH8_MEGNR</name>
<dbReference type="GO" id="GO:0005604">
    <property type="term" value="C:basement membrane"/>
    <property type="evidence" value="ECO:0007669"/>
    <property type="project" value="TreeGrafter"/>
</dbReference>
<evidence type="ECO:0000256" key="4">
    <source>
        <dbReference type="ARBA" id="ARBA00022737"/>
    </source>
</evidence>
<keyword evidence="7 8" id="KW-0424">Laminin EGF-like domain</keyword>
<evidence type="ECO:0000256" key="6">
    <source>
        <dbReference type="ARBA" id="ARBA00023180"/>
    </source>
</evidence>
<dbReference type="InterPro" id="IPR001134">
    <property type="entry name" value="Netrin_domain"/>
</dbReference>
<dbReference type="CDD" id="cd03579">
    <property type="entry name" value="NTR_netrin-1_like"/>
    <property type="match status" value="1"/>
</dbReference>
<feature type="signal peptide" evidence="9">
    <location>
        <begin position="1"/>
        <end position="25"/>
    </location>
</feature>
<protein>
    <recommendedName>
        <fullName evidence="15">Netrin-1</fullName>
    </recommendedName>
</protein>
<dbReference type="Pfam" id="PF01759">
    <property type="entry name" value="NTR"/>
    <property type="match status" value="1"/>
</dbReference>
<evidence type="ECO:0000259" key="10">
    <source>
        <dbReference type="PROSITE" id="PS50027"/>
    </source>
</evidence>
<dbReference type="InterPro" id="IPR008993">
    <property type="entry name" value="TIMP-like_OB-fold"/>
</dbReference>
<dbReference type="EMBL" id="CAXKWB010020217">
    <property type="protein sequence ID" value="CAL4122460.1"/>
    <property type="molecule type" value="Genomic_DNA"/>
</dbReference>
<dbReference type="InterPro" id="IPR002049">
    <property type="entry name" value="LE_dom"/>
</dbReference>
<dbReference type="SMART" id="SM00180">
    <property type="entry name" value="EGF_Lam"/>
    <property type="match status" value="3"/>
</dbReference>
<dbReference type="GO" id="GO:2000289">
    <property type="term" value="P:regulation of photoreceptor cell axon guidance"/>
    <property type="evidence" value="ECO:0007669"/>
    <property type="project" value="UniProtKB-ARBA"/>
</dbReference>
<dbReference type="PROSITE" id="PS51117">
    <property type="entry name" value="LAMININ_NTER"/>
    <property type="match status" value="1"/>
</dbReference>
<feature type="chain" id="PRO_5043595581" description="Netrin-1" evidence="9">
    <location>
        <begin position="26"/>
        <end position="639"/>
    </location>
</feature>
<evidence type="ECO:0000256" key="8">
    <source>
        <dbReference type="PROSITE-ProRule" id="PRU00460"/>
    </source>
</evidence>
<evidence type="ECO:0000256" key="1">
    <source>
        <dbReference type="ARBA" id="ARBA00004613"/>
    </source>
</evidence>
<evidence type="ECO:0008006" key="15">
    <source>
        <dbReference type="Google" id="ProtNLM"/>
    </source>
</evidence>
<keyword evidence="6" id="KW-0325">Glycoprotein</keyword>
<feature type="domain" description="Laminin EGF-like" evidence="10">
    <location>
        <begin position="323"/>
        <end position="379"/>
    </location>
</feature>
<dbReference type="Gene3D" id="2.40.50.120">
    <property type="match status" value="1"/>
</dbReference>
<feature type="non-terminal residue" evidence="13">
    <location>
        <position position="639"/>
    </location>
</feature>
<keyword evidence="4" id="KW-0677">Repeat</keyword>
<feature type="disulfide bond" evidence="8">
    <location>
        <begin position="476"/>
        <end position="490"/>
    </location>
</feature>
<dbReference type="GO" id="GO:0009888">
    <property type="term" value="P:tissue development"/>
    <property type="evidence" value="ECO:0007669"/>
    <property type="project" value="TreeGrafter"/>
</dbReference>
<keyword evidence="5 8" id="KW-1015">Disulfide bond</keyword>
<dbReference type="InterPro" id="IPR050440">
    <property type="entry name" value="Laminin/Netrin_ECM"/>
</dbReference>
<dbReference type="PANTHER" id="PTHR10574">
    <property type="entry name" value="NETRIN/LAMININ-RELATED"/>
    <property type="match status" value="1"/>
</dbReference>
<dbReference type="Pfam" id="PF00055">
    <property type="entry name" value="Laminin_N"/>
    <property type="match status" value="1"/>
</dbReference>